<dbReference type="Proteomes" id="UP000324800">
    <property type="component" value="Unassembled WGS sequence"/>
</dbReference>
<evidence type="ECO:0000313" key="3">
    <source>
        <dbReference type="Proteomes" id="UP000324800"/>
    </source>
</evidence>
<evidence type="ECO:0000256" key="1">
    <source>
        <dbReference type="SAM" id="MobiDB-lite"/>
    </source>
</evidence>
<feature type="compositionally biased region" description="Basic and acidic residues" evidence="1">
    <location>
        <begin position="60"/>
        <end position="75"/>
    </location>
</feature>
<accession>A0A5J4W5I0</accession>
<reference evidence="2 3" key="1">
    <citation type="submission" date="2019-03" db="EMBL/GenBank/DDBJ databases">
        <title>Single cell metagenomics reveals metabolic interactions within the superorganism composed of flagellate Streblomastix strix and complex community of Bacteroidetes bacteria on its surface.</title>
        <authorList>
            <person name="Treitli S.C."/>
            <person name="Kolisko M."/>
            <person name="Husnik F."/>
            <person name="Keeling P."/>
            <person name="Hampl V."/>
        </authorList>
    </citation>
    <scope>NUCLEOTIDE SEQUENCE [LARGE SCALE GENOMIC DNA]</scope>
    <source>
        <strain evidence="2">ST1C</strain>
    </source>
</reference>
<sequence>MAYPAPYASVPIDDQTNSFPTEDSTTSVPTEQTHFRGGQPARTGQKYRGDQLFPAQVRIQKPEDQDQQQEQEKEQAQQNLGQYRQPGRGGNL</sequence>
<dbReference type="EMBL" id="SNRW01003491">
    <property type="protein sequence ID" value="KAA6389689.1"/>
    <property type="molecule type" value="Genomic_DNA"/>
</dbReference>
<feature type="compositionally biased region" description="Polar residues" evidence="1">
    <location>
        <begin position="14"/>
        <end position="32"/>
    </location>
</feature>
<comment type="caution">
    <text evidence="2">The sequence shown here is derived from an EMBL/GenBank/DDBJ whole genome shotgun (WGS) entry which is preliminary data.</text>
</comment>
<dbReference type="AlphaFoldDB" id="A0A5J4W5I0"/>
<name>A0A5J4W5I0_9EUKA</name>
<proteinExistence type="predicted"/>
<feature type="region of interest" description="Disordered" evidence="1">
    <location>
        <begin position="1"/>
        <end position="92"/>
    </location>
</feature>
<protein>
    <submittedName>
        <fullName evidence="2">Uncharacterized protein</fullName>
    </submittedName>
</protein>
<gene>
    <name evidence="2" type="ORF">EZS28_014786</name>
</gene>
<organism evidence="2 3">
    <name type="scientific">Streblomastix strix</name>
    <dbReference type="NCBI Taxonomy" id="222440"/>
    <lineage>
        <taxon>Eukaryota</taxon>
        <taxon>Metamonada</taxon>
        <taxon>Preaxostyla</taxon>
        <taxon>Oxymonadida</taxon>
        <taxon>Streblomastigidae</taxon>
        <taxon>Streblomastix</taxon>
    </lineage>
</organism>
<evidence type="ECO:0000313" key="2">
    <source>
        <dbReference type="EMBL" id="KAA6389689.1"/>
    </source>
</evidence>